<keyword evidence="2" id="KW-1185">Reference proteome</keyword>
<dbReference type="Proteomes" id="UP000828048">
    <property type="component" value="Chromosome 5"/>
</dbReference>
<proteinExistence type="predicted"/>
<comment type="caution">
    <text evidence="1">The sequence shown here is derived from an EMBL/GenBank/DDBJ whole genome shotgun (WGS) entry which is preliminary data.</text>
</comment>
<accession>A0ACB7XXY5</accession>
<protein>
    <submittedName>
        <fullName evidence="1">Uncharacterized protein</fullName>
    </submittedName>
</protein>
<gene>
    <name evidence="1" type="ORF">Vadar_006586</name>
</gene>
<evidence type="ECO:0000313" key="2">
    <source>
        <dbReference type="Proteomes" id="UP000828048"/>
    </source>
</evidence>
<name>A0ACB7XXY5_9ERIC</name>
<sequence>MATVDILDLMDGSSETRELSNHCLMGKVLRPKSLNTVAITNILHTACKTRAPFIVVSWNNNIFLFQFEEAEDRDMILWEGPWSVMNNIMIHGLPVKKITHVDAEIIGKRFGQLLALEANLEGLLINRSFLRVRAEINLDQPLPKGFWL</sequence>
<dbReference type="EMBL" id="CM037155">
    <property type="protein sequence ID" value="KAH7845838.1"/>
    <property type="molecule type" value="Genomic_DNA"/>
</dbReference>
<reference evidence="1 2" key="1">
    <citation type="journal article" date="2021" name="Hortic Res">
        <title>High-quality reference genome and annotation aids understanding of berry development for evergreen blueberry (Vaccinium darrowii).</title>
        <authorList>
            <person name="Yu J."/>
            <person name="Hulse-Kemp A.M."/>
            <person name="Babiker E."/>
            <person name="Staton M."/>
        </authorList>
    </citation>
    <scope>NUCLEOTIDE SEQUENCE [LARGE SCALE GENOMIC DNA]</scope>
    <source>
        <strain evidence="2">cv. NJ 8807/NJ 8810</strain>
        <tissue evidence="1">Young leaf</tissue>
    </source>
</reference>
<evidence type="ECO:0000313" key="1">
    <source>
        <dbReference type="EMBL" id="KAH7845838.1"/>
    </source>
</evidence>
<organism evidence="1 2">
    <name type="scientific">Vaccinium darrowii</name>
    <dbReference type="NCBI Taxonomy" id="229202"/>
    <lineage>
        <taxon>Eukaryota</taxon>
        <taxon>Viridiplantae</taxon>
        <taxon>Streptophyta</taxon>
        <taxon>Embryophyta</taxon>
        <taxon>Tracheophyta</taxon>
        <taxon>Spermatophyta</taxon>
        <taxon>Magnoliopsida</taxon>
        <taxon>eudicotyledons</taxon>
        <taxon>Gunneridae</taxon>
        <taxon>Pentapetalae</taxon>
        <taxon>asterids</taxon>
        <taxon>Ericales</taxon>
        <taxon>Ericaceae</taxon>
        <taxon>Vaccinioideae</taxon>
        <taxon>Vaccinieae</taxon>
        <taxon>Vaccinium</taxon>
    </lineage>
</organism>